<reference evidence="2 3" key="1">
    <citation type="journal article" date="2018" name="Int. J. Syst. Evol. Microbiol.">
        <title>Pseudooceanicola lipolyticus sp. nov., a marine alphaproteobacterium, reclassification of Oceanicola flagellatus as Pseudooceanicola flagellatus comb. nov. and emended description of the genus Pseudooceanicola.</title>
        <authorList>
            <person name="Huang M.-M."/>
            <person name="Guo L.-L."/>
            <person name="Wu Y.-H."/>
            <person name="Lai Q.-L."/>
            <person name="Shao Z.-Z."/>
            <person name="Wang C.-S."/>
            <person name="Wu M."/>
            <person name="Xu X.-W."/>
        </authorList>
    </citation>
    <scope>NUCLEOTIDE SEQUENCE [LARGE SCALE GENOMIC DNA]</scope>
    <source>
        <strain evidence="2 3">157</strain>
    </source>
</reference>
<keyword evidence="3" id="KW-1185">Reference proteome</keyword>
<evidence type="ECO:0000259" key="1">
    <source>
        <dbReference type="Pfam" id="PF13439"/>
    </source>
</evidence>
<evidence type="ECO:0000313" key="2">
    <source>
        <dbReference type="EMBL" id="PJE37930.1"/>
    </source>
</evidence>
<feature type="domain" description="Glycosyltransferase subfamily 4-like N-terminal" evidence="1">
    <location>
        <begin position="39"/>
        <end position="148"/>
    </location>
</feature>
<dbReference type="EMBL" id="PGTB01000007">
    <property type="protein sequence ID" value="PJE37930.1"/>
    <property type="molecule type" value="Genomic_DNA"/>
</dbReference>
<dbReference type="PANTHER" id="PTHR12526:SF635">
    <property type="entry name" value="GLYCOSYL TRANSFERASE GROUP 1"/>
    <property type="match status" value="1"/>
</dbReference>
<dbReference type="InterPro" id="IPR028098">
    <property type="entry name" value="Glyco_trans_4-like_N"/>
</dbReference>
<dbReference type="Pfam" id="PF13439">
    <property type="entry name" value="Glyco_transf_4"/>
    <property type="match status" value="1"/>
</dbReference>
<accession>A0A2M8J571</accession>
<gene>
    <name evidence="2" type="ORF">CVM52_04520</name>
</gene>
<comment type="caution">
    <text evidence="2">The sequence shown here is derived from an EMBL/GenBank/DDBJ whole genome shotgun (WGS) entry which is preliminary data.</text>
</comment>
<dbReference type="Proteomes" id="UP000231553">
    <property type="component" value="Unassembled WGS sequence"/>
</dbReference>
<dbReference type="SUPFAM" id="SSF53756">
    <property type="entry name" value="UDP-Glycosyltransferase/glycogen phosphorylase"/>
    <property type="match status" value="1"/>
</dbReference>
<organism evidence="2 3">
    <name type="scientific">Pseudooceanicola lipolyticus</name>
    <dbReference type="NCBI Taxonomy" id="2029104"/>
    <lineage>
        <taxon>Bacteria</taxon>
        <taxon>Pseudomonadati</taxon>
        <taxon>Pseudomonadota</taxon>
        <taxon>Alphaproteobacteria</taxon>
        <taxon>Rhodobacterales</taxon>
        <taxon>Paracoccaceae</taxon>
        <taxon>Pseudooceanicola</taxon>
    </lineage>
</organism>
<keyword evidence="2" id="KW-0808">Transferase</keyword>
<protein>
    <submittedName>
        <fullName evidence="2">Glycosyl transferase</fullName>
    </submittedName>
</protein>
<dbReference type="Gene3D" id="3.40.50.2000">
    <property type="entry name" value="Glycogen Phosphorylase B"/>
    <property type="match status" value="2"/>
</dbReference>
<proteinExistence type="predicted"/>
<dbReference type="OrthoDB" id="529131at2"/>
<sequence>MLRIAHLIDDTQPGGVMRYLDFLATSSELTGLADHQVIPVSRIRPAAKPIEADLIVSHLTITWRGLPGLMLLRASYPGTPIYHVEHSYCGGFAAANVTAHGRFRSLLGSGYSLFDRVVAVSTVQADWMRRLDLIAAKRLTVIPPCVDLGAFRQISAPIGPVRRIGAIGRFDRQKGFDILIQAFRSVPGEDLELLIFGDGPEAERLHQLGAADHRVRFPGFAANPADAIARCDAVVMPSRWEPFGLVALEARSAQRPLMVTAVDGLRDHVAMGAIPVRGLAVENWTEALSDLVEHQNALTLSGEAVASIVEPEVRTRRGWCDLLSG</sequence>
<dbReference type="Pfam" id="PF13692">
    <property type="entry name" value="Glyco_trans_1_4"/>
    <property type="match status" value="1"/>
</dbReference>
<dbReference type="RefSeq" id="WP_100161444.1">
    <property type="nucleotide sequence ID" value="NZ_PGTB01000007.1"/>
</dbReference>
<evidence type="ECO:0000313" key="3">
    <source>
        <dbReference type="Proteomes" id="UP000231553"/>
    </source>
</evidence>
<dbReference type="GO" id="GO:0016757">
    <property type="term" value="F:glycosyltransferase activity"/>
    <property type="evidence" value="ECO:0007669"/>
    <property type="project" value="TreeGrafter"/>
</dbReference>
<dbReference type="AlphaFoldDB" id="A0A2M8J571"/>
<name>A0A2M8J571_9RHOB</name>
<dbReference type="PANTHER" id="PTHR12526">
    <property type="entry name" value="GLYCOSYLTRANSFERASE"/>
    <property type="match status" value="1"/>
</dbReference>